<dbReference type="EMBL" id="RBCJ01000006">
    <property type="protein sequence ID" value="RKN77007.1"/>
    <property type="molecule type" value="Genomic_DNA"/>
</dbReference>
<dbReference type="InterPro" id="IPR036942">
    <property type="entry name" value="Beta-barrel_TonB_sf"/>
</dbReference>
<comment type="subcellular location">
    <subcellularLocation>
        <location evidence="1 8">Cell outer membrane</location>
        <topology evidence="1 8">Multi-pass membrane protein</topology>
    </subcellularLocation>
</comment>
<comment type="similarity">
    <text evidence="8 9">Belongs to the TonB-dependent receptor family.</text>
</comment>
<dbReference type="Gene3D" id="2.40.170.20">
    <property type="entry name" value="TonB-dependent receptor, beta-barrel domain"/>
    <property type="match status" value="1"/>
</dbReference>
<keyword evidence="10" id="KW-0732">Signal</keyword>
<feature type="signal peptide" evidence="10">
    <location>
        <begin position="1"/>
        <end position="24"/>
    </location>
</feature>
<keyword evidence="6 8" id="KW-0472">Membrane</keyword>
<dbReference type="InterPro" id="IPR023997">
    <property type="entry name" value="TonB-dep_OMP_SusC/RagA_CS"/>
</dbReference>
<evidence type="ECO:0000259" key="12">
    <source>
        <dbReference type="Pfam" id="PF07715"/>
    </source>
</evidence>
<dbReference type="RefSeq" id="WP_120714353.1">
    <property type="nucleotide sequence ID" value="NZ_RBCJ01000006.1"/>
</dbReference>
<evidence type="ECO:0000256" key="1">
    <source>
        <dbReference type="ARBA" id="ARBA00004571"/>
    </source>
</evidence>
<dbReference type="Gene3D" id="2.170.130.10">
    <property type="entry name" value="TonB-dependent receptor, plug domain"/>
    <property type="match status" value="1"/>
</dbReference>
<evidence type="ECO:0000313" key="14">
    <source>
        <dbReference type="Proteomes" id="UP000276603"/>
    </source>
</evidence>
<dbReference type="Proteomes" id="UP000276603">
    <property type="component" value="Unassembled WGS sequence"/>
</dbReference>
<keyword evidence="4 8" id="KW-0812">Transmembrane</keyword>
<reference evidence="13 14" key="1">
    <citation type="submission" date="2018-10" db="EMBL/GenBank/DDBJ databases">
        <title>Ulvibacterium marinum gen. nov., sp. nov., a novel marine bacterium of the family Flavobacteriaceae, isolated from a culture of the green alga Ulva prolifera.</title>
        <authorList>
            <person name="Zhang Z."/>
        </authorList>
    </citation>
    <scope>NUCLEOTIDE SEQUENCE [LARGE SCALE GENOMIC DNA]</scope>
    <source>
        <strain evidence="13 14">CCMM003</strain>
    </source>
</reference>
<dbReference type="SUPFAM" id="SSF49464">
    <property type="entry name" value="Carboxypeptidase regulatory domain-like"/>
    <property type="match status" value="1"/>
</dbReference>
<evidence type="ECO:0000256" key="4">
    <source>
        <dbReference type="ARBA" id="ARBA00022692"/>
    </source>
</evidence>
<dbReference type="NCBIfam" id="TIGR04056">
    <property type="entry name" value="OMP_RagA_SusC"/>
    <property type="match status" value="1"/>
</dbReference>
<evidence type="ECO:0000256" key="9">
    <source>
        <dbReference type="RuleBase" id="RU003357"/>
    </source>
</evidence>
<evidence type="ECO:0000313" key="13">
    <source>
        <dbReference type="EMBL" id="RKN77007.1"/>
    </source>
</evidence>
<dbReference type="InterPro" id="IPR012910">
    <property type="entry name" value="Plug_dom"/>
</dbReference>
<evidence type="ECO:0000256" key="2">
    <source>
        <dbReference type="ARBA" id="ARBA00022448"/>
    </source>
</evidence>
<feature type="domain" description="TonB-dependent receptor plug" evidence="12">
    <location>
        <begin position="117"/>
        <end position="224"/>
    </location>
</feature>
<evidence type="ECO:0000256" key="6">
    <source>
        <dbReference type="ARBA" id="ARBA00023136"/>
    </source>
</evidence>
<dbReference type="NCBIfam" id="TIGR04057">
    <property type="entry name" value="SusC_RagA_signa"/>
    <property type="match status" value="1"/>
</dbReference>
<gene>
    <name evidence="13" type="ORF">D7Z94_24850</name>
</gene>
<feature type="domain" description="TonB-dependent receptor-like beta-barrel" evidence="11">
    <location>
        <begin position="422"/>
        <end position="955"/>
    </location>
</feature>
<organism evidence="13 14">
    <name type="scientific">Ulvibacterium marinum</name>
    <dbReference type="NCBI Taxonomy" id="2419782"/>
    <lineage>
        <taxon>Bacteria</taxon>
        <taxon>Pseudomonadati</taxon>
        <taxon>Bacteroidota</taxon>
        <taxon>Flavobacteriia</taxon>
        <taxon>Flavobacteriales</taxon>
        <taxon>Flavobacteriaceae</taxon>
        <taxon>Ulvibacterium</taxon>
    </lineage>
</organism>
<dbReference type="Pfam" id="PF13715">
    <property type="entry name" value="CarbopepD_reg_2"/>
    <property type="match status" value="1"/>
</dbReference>
<dbReference type="InterPro" id="IPR023996">
    <property type="entry name" value="TonB-dep_OMP_SusC/RagA"/>
</dbReference>
<dbReference type="InterPro" id="IPR039426">
    <property type="entry name" value="TonB-dep_rcpt-like"/>
</dbReference>
<dbReference type="PROSITE" id="PS52016">
    <property type="entry name" value="TONB_DEPENDENT_REC_3"/>
    <property type="match status" value="1"/>
</dbReference>
<dbReference type="InterPro" id="IPR008969">
    <property type="entry name" value="CarboxyPept-like_regulatory"/>
</dbReference>
<dbReference type="GO" id="GO:0009279">
    <property type="term" value="C:cell outer membrane"/>
    <property type="evidence" value="ECO:0007669"/>
    <property type="project" value="UniProtKB-SubCell"/>
</dbReference>
<dbReference type="InterPro" id="IPR000531">
    <property type="entry name" value="Beta-barrel_TonB"/>
</dbReference>
<name>A0A3B0BYQ4_9FLAO</name>
<evidence type="ECO:0000259" key="11">
    <source>
        <dbReference type="Pfam" id="PF00593"/>
    </source>
</evidence>
<dbReference type="Pfam" id="PF00593">
    <property type="entry name" value="TonB_dep_Rec_b-barrel"/>
    <property type="match status" value="1"/>
</dbReference>
<feature type="chain" id="PRO_5017261536" evidence="10">
    <location>
        <begin position="25"/>
        <end position="1004"/>
    </location>
</feature>
<dbReference type="FunFam" id="2.170.130.10:FF:000008">
    <property type="entry name" value="SusC/RagA family TonB-linked outer membrane protein"/>
    <property type="match status" value="1"/>
</dbReference>
<dbReference type="Gene3D" id="2.60.40.1120">
    <property type="entry name" value="Carboxypeptidase-like, regulatory domain"/>
    <property type="match status" value="1"/>
</dbReference>
<dbReference type="OrthoDB" id="9768177at2"/>
<proteinExistence type="inferred from homology"/>
<evidence type="ECO:0000256" key="5">
    <source>
        <dbReference type="ARBA" id="ARBA00023077"/>
    </source>
</evidence>
<dbReference type="InterPro" id="IPR037066">
    <property type="entry name" value="Plug_dom_sf"/>
</dbReference>
<keyword evidence="7 8" id="KW-0998">Cell outer membrane</keyword>
<protein>
    <submittedName>
        <fullName evidence="13">TonB-dependent receptor</fullName>
    </submittedName>
</protein>
<dbReference type="SUPFAM" id="SSF56935">
    <property type="entry name" value="Porins"/>
    <property type="match status" value="1"/>
</dbReference>
<keyword evidence="14" id="KW-1185">Reference proteome</keyword>
<sequence length="1004" mass="108745">MKLKRCNGLIPITLLLFSSFSVLAQNTISGTVTDAETGQPLPGATVLASANNGTTTDFDGNYTIQITAEETTLTFSYVGYAPQEVAVDGRTTINVQLTLDSSQLDEVVVIGYGAVKKSDFTGSLSSVKPEELTALPAINVNQALTGRAAGVQIIQNSGAPGANISVRIRGGNSLLGNNEPLYVVDGFPINGNPSYINPNDIESIEVLKDASATAIYGSRGANGVVMITTKTGKAGVSRIEFETYIGFQETRKRIDLLNAREFAEIANERAANDGQSPFFTDGEVASFGEGTDWQDAIFRTAPIQNHVLTFSGGSENTQYSVSASLFDQEGIVINSGFERYTIRGNINSRLNNWLDLSFSTILSRSDQQAVFTDNGQRGNSVLSAALIAPPVLPVFDADGNYTDVTQFPFSPGVAEHPVALARERRDDTQINDVLVNLALDFHLTKDLDFKVSAGVESRDSRRDFYSSSLLNATPGGSAQINTNRNTVLLNENILTYSPEINENNALTVTGGFSYQKSRSVGLGASAADFVNDILLNNNLEAGNTPGIPTSFVSEWTLLSGLGRINYDLMGKYLFTASFRADGSSRFGADNKWGYFPSAAFAWRISQEDFLKESASISDLKLRLSWGQTGSTAVSPFQTLNILGPATIVLNDEFFVGFAPGSNLPNPDLKWETTTQYNFGIDLGLFTNRLRLTADYYNKTTEDLLSIVPVPSSLGFTAVTQNVGEIENKGLEFTIGADILTGSFKWDISANLAANRTKVNSLANGSDVFGSVLSNPLQTSINIVREGEPVGVFFGFLEDGLDDNGQIIYQDLSGPDGVPDGEITLDDKTIIGDPNPDFIYGLNSNFSYKGFDLNLFIQGVQGVDIFNFNASQHANSFNFGGNQIDDILNRWTSANPNPNAPYPQVSVNTNFRESDRFVEDGSFLRLKNIRLAYKIPVQNLNIGLTNAQVYVSGQNLITITDYSWFDPEVSTRGGIQNGTPSFSQGIDQFGYPVAKTYTLGFRFGF</sequence>
<keyword evidence="5 9" id="KW-0798">TonB box</keyword>
<keyword evidence="13" id="KW-0675">Receptor</keyword>
<evidence type="ECO:0000256" key="10">
    <source>
        <dbReference type="SAM" id="SignalP"/>
    </source>
</evidence>
<comment type="caution">
    <text evidence="13">The sequence shown here is derived from an EMBL/GenBank/DDBJ whole genome shotgun (WGS) entry which is preliminary data.</text>
</comment>
<evidence type="ECO:0000256" key="8">
    <source>
        <dbReference type="PROSITE-ProRule" id="PRU01360"/>
    </source>
</evidence>
<dbReference type="AlphaFoldDB" id="A0A3B0BYQ4"/>
<keyword evidence="2 8" id="KW-0813">Transport</keyword>
<keyword evidence="3 8" id="KW-1134">Transmembrane beta strand</keyword>
<evidence type="ECO:0000256" key="3">
    <source>
        <dbReference type="ARBA" id="ARBA00022452"/>
    </source>
</evidence>
<evidence type="ECO:0000256" key="7">
    <source>
        <dbReference type="ARBA" id="ARBA00023237"/>
    </source>
</evidence>
<accession>A0A3B0BYQ4</accession>
<dbReference type="Pfam" id="PF07715">
    <property type="entry name" value="Plug"/>
    <property type="match status" value="1"/>
</dbReference>